<comment type="caution">
    <text evidence="1">The sequence shown here is derived from an EMBL/GenBank/DDBJ whole genome shotgun (WGS) entry which is preliminary data.</text>
</comment>
<evidence type="ECO:0000313" key="1">
    <source>
        <dbReference type="EMBL" id="MCJ2542445.1"/>
    </source>
</evidence>
<dbReference type="RefSeq" id="WP_244349714.1">
    <property type="nucleotide sequence ID" value="NZ_JAFIRA010000010.1"/>
</dbReference>
<sequence length="88" mass="10640">MSQETLSVRRLIRRLHQAHTTAEERRHLVEIGSLAALLTPEEAATLGQDPTQLNADQHYRIWDWVHRWEREHRHEESEWDPYPERHND</sequence>
<evidence type="ECO:0000313" key="2">
    <source>
        <dbReference type="Proteomes" id="UP000830835"/>
    </source>
</evidence>
<gene>
    <name evidence="1" type="ORF">JX360_05915</name>
</gene>
<organism evidence="1 2">
    <name type="scientific">Thermostichus vulcanus str. 'Rupite'</name>
    <dbReference type="NCBI Taxonomy" id="2813851"/>
    <lineage>
        <taxon>Bacteria</taxon>
        <taxon>Bacillati</taxon>
        <taxon>Cyanobacteriota</taxon>
        <taxon>Cyanophyceae</taxon>
        <taxon>Thermostichales</taxon>
        <taxon>Thermostichaceae</taxon>
        <taxon>Thermostichus</taxon>
    </lineage>
</organism>
<name>A0ABT0C9J4_THEVL</name>
<dbReference type="EMBL" id="JAFIRA010000010">
    <property type="protein sequence ID" value="MCJ2542445.1"/>
    <property type="molecule type" value="Genomic_DNA"/>
</dbReference>
<proteinExistence type="predicted"/>
<keyword evidence="2" id="KW-1185">Reference proteome</keyword>
<protein>
    <submittedName>
        <fullName evidence="1">Uncharacterized protein</fullName>
    </submittedName>
</protein>
<reference evidence="1" key="1">
    <citation type="submission" date="2021-02" db="EMBL/GenBank/DDBJ databases">
        <title>The CRISPR/cas machinery reduction and long-range gene transfer in the hot spring cyanobacterium Synechococcus.</title>
        <authorList>
            <person name="Dvorak P."/>
            <person name="Jahodarova E."/>
            <person name="Hasler P."/>
            <person name="Poulickova A."/>
        </authorList>
    </citation>
    <scope>NUCLEOTIDE SEQUENCE</scope>
    <source>
        <strain evidence="1">Rupite</strain>
    </source>
</reference>
<accession>A0ABT0C9J4</accession>
<dbReference type="Proteomes" id="UP000830835">
    <property type="component" value="Unassembled WGS sequence"/>
</dbReference>